<evidence type="ECO:0000256" key="4">
    <source>
        <dbReference type="ARBA" id="ARBA00023242"/>
    </source>
</evidence>
<protein>
    <submittedName>
        <fullName evidence="7">T-box protein H15</fullName>
    </submittedName>
</protein>
<dbReference type="GO" id="GO:0000978">
    <property type="term" value="F:RNA polymerase II cis-regulatory region sequence-specific DNA binding"/>
    <property type="evidence" value="ECO:0007669"/>
    <property type="project" value="InterPro"/>
</dbReference>
<dbReference type="PROSITE" id="PS50252">
    <property type="entry name" value="TBOX_3"/>
    <property type="match status" value="1"/>
</dbReference>
<dbReference type="SUPFAM" id="SSF49417">
    <property type="entry name" value="p53-like transcription factors"/>
    <property type="match status" value="1"/>
</dbReference>
<dbReference type="EMBL" id="WJQU01000001">
    <property type="protein sequence ID" value="KAJ6649964.1"/>
    <property type="molecule type" value="Genomic_DNA"/>
</dbReference>
<keyword evidence="4 5" id="KW-0539">Nucleus</keyword>
<comment type="caution">
    <text evidence="5">Lacks conserved residue(s) required for the propagation of feature annotation.</text>
</comment>
<dbReference type="GO" id="GO:0005634">
    <property type="term" value="C:nucleus"/>
    <property type="evidence" value="ECO:0007669"/>
    <property type="project" value="UniProtKB-SubCell"/>
</dbReference>
<dbReference type="PRINTS" id="PR00937">
    <property type="entry name" value="TBOX"/>
</dbReference>
<keyword evidence="2 5" id="KW-0238">DNA-binding</keyword>
<dbReference type="GO" id="GO:0007507">
    <property type="term" value="P:heart development"/>
    <property type="evidence" value="ECO:0007669"/>
    <property type="project" value="TreeGrafter"/>
</dbReference>
<organism evidence="7 8">
    <name type="scientific">Pseudolycoriella hygida</name>
    <dbReference type="NCBI Taxonomy" id="35572"/>
    <lineage>
        <taxon>Eukaryota</taxon>
        <taxon>Metazoa</taxon>
        <taxon>Ecdysozoa</taxon>
        <taxon>Arthropoda</taxon>
        <taxon>Hexapoda</taxon>
        <taxon>Insecta</taxon>
        <taxon>Pterygota</taxon>
        <taxon>Neoptera</taxon>
        <taxon>Endopterygota</taxon>
        <taxon>Diptera</taxon>
        <taxon>Nematocera</taxon>
        <taxon>Sciaroidea</taxon>
        <taxon>Sciaridae</taxon>
        <taxon>Pseudolycoriella</taxon>
    </lineage>
</organism>
<comment type="caution">
    <text evidence="7">The sequence shown here is derived from an EMBL/GenBank/DDBJ whole genome shotgun (WGS) entry which is preliminary data.</text>
</comment>
<dbReference type="GO" id="GO:0000981">
    <property type="term" value="F:DNA-binding transcription factor activity, RNA polymerase II-specific"/>
    <property type="evidence" value="ECO:0007669"/>
    <property type="project" value="TreeGrafter"/>
</dbReference>
<dbReference type="Gene3D" id="2.60.40.820">
    <property type="entry name" value="Transcription factor, T-box"/>
    <property type="match status" value="1"/>
</dbReference>
<dbReference type="PANTHER" id="PTHR11267:SF190">
    <property type="entry name" value="T-BOX TRANSCRIPTION FACTOR TBX20"/>
    <property type="match status" value="1"/>
</dbReference>
<dbReference type="GO" id="GO:0001708">
    <property type="term" value="P:cell fate specification"/>
    <property type="evidence" value="ECO:0007669"/>
    <property type="project" value="TreeGrafter"/>
</dbReference>
<dbReference type="InterPro" id="IPR001699">
    <property type="entry name" value="TF_T-box"/>
</dbReference>
<dbReference type="FunFam" id="2.60.40.820:FF:000023">
    <property type="entry name" value="CSON002431 protein"/>
    <property type="match status" value="1"/>
</dbReference>
<dbReference type="InterPro" id="IPR046360">
    <property type="entry name" value="T-box_DNA-bd"/>
</dbReference>
<evidence type="ECO:0000256" key="2">
    <source>
        <dbReference type="ARBA" id="ARBA00023125"/>
    </source>
</evidence>
<evidence type="ECO:0000313" key="8">
    <source>
        <dbReference type="Proteomes" id="UP001151699"/>
    </source>
</evidence>
<dbReference type="PANTHER" id="PTHR11267">
    <property type="entry name" value="T-BOX PROTEIN-RELATED"/>
    <property type="match status" value="1"/>
</dbReference>
<accession>A0A9Q0NGP7</accession>
<dbReference type="AlphaFoldDB" id="A0A9Q0NGP7"/>
<dbReference type="InterPro" id="IPR036960">
    <property type="entry name" value="T-box_sf"/>
</dbReference>
<keyword evidence="3" id="KW-0804">Transcription</keyword>
<dbReference type="Proteomes" id="UP001151699">
    <property type="component" value="Chromosome A"/>
</dbReference>
<feature type="domain" description="T-box" evidence="6">
    <location>
        <begin position="1"/>
        <end position="167"/>
    </location>
</feature>
<dbReference type="GO" id="GO:0045893">
    <property type="term" value="P:positive regulation of DNA-templated transcription"/>
    <property type="evidence" value="ECO:0007669"/>
    <property type="project" value="InterPro"/>
</dbReference>
<name>A0A9Q0NGP7_9DIPT</name>
<gene>
    <name evidence="7" type="primary">H15_2</name>
    <name evidence="7" type="ORF">Bhyg_05207</name>
</gene>
<comment type="subcellular location">
    <subcellularLocation>
        <location evidence="5">Nucleus</location>
    </subcellularLocation>
</comment>
<dbReference type="Pfam" id="PF00907">
    <property type="entry name" value="T-box"/>
    <property type="match status" value="1"/>
</dbReference>
<proteinExistence type="predicted"/>
<dbReference type="GO" id="GO:0000785">
    <property type="term" value="C:chromatin"/>
    <property type="evidence" value="ECO:0007669"/>
    <property type="project" value="TreeGrafter"/>
</dbReference>
<sequence length="311" mass="34823">MFPTVRVSFSGPLRPSKPTDFYAVLLDIIPVDSRRYRYAYHRSAWLVAGKADPPPPPRLHAHPDTPFTCEALTKQVISFEKAKLTNNELDRNGQVVLNSMHRYQPRIHLVQLKAGQKVPTTPAEMQNLKYKTFCFPATVFTAVTAYQNQLITKLKIDSNPFAKGFRDSSDFGRDPIDALLLEQHMNAPFRFANDASLSQLVAQDAMAFVERAKQHLQMFGGGGGSSTSPYQESILPQLYQRPNIGNLGLWQGFWPQQIPPGFLAGIATQKNLSSPPQNSNVAASDLREKYFKRFSPYQIPQYPPSSGSPPN</sequence>
<keyword evidence="8" id="KW-1185">Reference proteome</keyword>
<keyword evidence="1" id="KW-0805">Transcription regulation</keyword>
<dbReference type="InterPro" id="IPR008967">
    <property type="entry name" value="p53-like_TF_DNA-bd_sf"/>
</dbReference>
<reference evidence="7" key="1">
    <citation type="submission" date="2022-07" db="EMBL/GenBank/DDBJ databases">
        <authorList>
            <person name="Trinca V."/>
            <person name="Uliana J.V.C."/>
            <person name="Torres T.T."/>
            <person name="Ward R.J."/>
            <person name="Monesi N."/>
        </authorList>
    </citation>
    <scope>NUCLEOTIDE SEQUENCE</scope>
    <source>
        <strain evidence="7">HSMRA1968</strain>
        <tissue evidence="7">Whole embryos</tissue>
    </source>
</reference>
<evidence type="ECO:0000256" key="5">
    <source>
        <dbReference type="PROSITE-ProRule" id="PRU00201"/>
    </source>
</evidence>
<evidence type="ECO:0000256" key="3">
    <source>
        <dbReference type="ARBA" id="ARBA00023163"/>
    </source>
</evidence>
<evidence type="ECO:0000256" key="1">
    <source>
        <dbReference type="ARBA" id="ARBA00023015"/>
    </source>
</evidence>
<dbReference type="OrthoDB" id="7442607at2759"/>
<dbReference type="SMART" id="SM00425">
    <property type="entry name" value="TBOX"/>
    <property type="match status" value="1"/>
</dbReference>
<evidence type="ECO:0000313" key="7">
    <source>
        <dbReference type="EMBL" id="KAJ6649964.1"/>
    </source>
</evidence>
<evidence type="ECO:0000259" key="6">
    <source>
        <dbReference type="PROSITE" id="PS50252"/>
    </source>
</evidence>